<dbReference type="AlphaFoldDB" id="A0AAN6MW72"/>
<dbReference type="EMBL" id="MU854095">
    <property type="protein sequence ID" value="KAK3933673.1"/>
    <property type="molecule type" value="Genomic_DNA"/>
</dbReference>
<comment type="caution">
    <text evidence="2">The sequence shown here is derived from an EMBL/GenBank/DDBJ whole genome shotgun (WGS) entry which is preliminary data.</text>
</comment>
<evidence type="ECO:0000313" key="2">
    <source>
        <dbReference type="EMBL" id="KAK3933673.1"/>
    </source>
</evidence>
<feature type="compositionally biased region" description="Basic and acidic residues" evidence="1">
    <location>
        <begin position="11"/>
        <end position="20"/>
    </location>
</feature>
<feature type="compositionally biased region" description="Low complexity" evidence="1">
    <location>
        <begin position="225"/>
        <end position="245"/>
    </location>
</feature>
<feature type="region of interest" description="Disordered" evidence="1">
    <location>
        <begin position="217"/>
        <end position="245"/>
    </location>
</feature>
<accession>A0AAN6MW72</accession>
<name>A0AAN6MW72_9PEZI</name>
<feature type="region of interest" description="Disordered" evidence="1">
    <location>
        <begin position="1"/>
        <end position="74"/>
    </location>
</feature>
<evidence type="ECO:0000313" key="3">
    <source>
        <dbReference type="Proteomes" id="UP001303473"/>
    </source>
</evidence>
<sequence>MSSMTRQVARGGRDDDGDKPPRKRVGSGRFGQGPKNAKAVLSQKKKRKGSDDDDDITTSSKRSKSDSDDLGSLGFSRLDMIDLTGDEDPFMVPSTQKHAVIDLTSPRLASRGSPSNSSVVEQRSVPVIDLTSPYHTPRTVTTRRLASDAIPTMNLGSPLRRTSPIVASSSRSFTSPHHVSVRSYGSAESQASSQLYSQVPALEGVRSVKGTVEQTSASIWAPLDPGSRVPSPVSSVGTPPSSELH</sequence>
<evidence type="ECO:0000256" key="1">
    <source>
        <dbReference type="SAM" id="MobiDB-lite"/>
    </source>
</evidence>
<proteinExistence type="predicted"/>
<gene>
    <name evidence="2" type="ORF">QBC46DRAFT_348386</name>
</gene>
<protein>
    <submittedName>
        <fullName evidence="2">Uncharacterized protein</fullName>
    </submittedName>
</protein>
<reference evidence="3" key="1">
    <citation type="journal article" date="2023" name="Mol. Phylogenet. Evol.">
        <title>Genome-scale phylogeny and comparative genomics of the fungal order Sordariales.</title>
        <authorList>
            <person name="Hensen N."/>
            <person name="Bonometti L."/>
            <person name="Westerberg I."/>
            <person name="Brannstrom I.O."/>
            <person name="Guillou S."/>
            <person name="Cros-Aarteil S."/>
            <person name="Calhoun S."/>
            <person name="Haridas S."/>
            <person name="Kuo A."/>
            <person name="Mondo S."/>
            <person name="Pangilinan J."/>
            <person name="Riley R."/>
            <person name="LaButti K."/>
            <person name="Andreopoulos B."/>
            <person name="Lipzen A."/>
            <person name="Chen C."/>
            <person name="Yan M."/>
            <person name="Daum C."/>
            <person name="Ng V."/>
            <person name="Clum A."/>
            <person name="Steindorff A."/>
            <person name="Ohm R.A."/>
            <person name="Martin F."/>
            <person name="Silar P."/>
            <person name="Natvig D.O."/>
            <person name="Lalanne C."/>
            <person name="Gautier V."/>
            <person name="Ament-Velasquez S.L."/>
            <person name="Kruys A."/>
            <person name="Hutchinson M.I."/>
            <person name="Powell A.J."/>
            <person name="Barry K."/>
            <person name="Miller A.N."/>
            <person name="Grigoriev I.V."/>
            <person name="Debuchy R."/>
            <person name="Gladieux P."/>
            <person name="Hiltunen Thoren M."/>
            <person name="Johannesson H."/>
        </authorList>
    </citation>
    <scope>NUCLEOTIDE SEQUENCE [LARGE SCALE GENOMIC DNA]</scope>
    <source>
        <strain evidence="3">CBS 340.73</strain>
    </source>
</reference>
<keyword evidence="3" id="KW-1185">Reference proteome</keyword>
<dbReference type="Proteomes" id="UP001303473">
    <property type="component" value="Unassembled WGS sequence"/>
</dbReference>
<organism evidence="2 3">
    <name type="scientific">Diplogelasinospora grovesii</name>
    <dbReference type="NCBI Taxonomy" id="303347"/>
    <lineage>
        <taxon>Eukaryota</taxon>
        <taxon>Fungi</taxon>
        <taxon>Dikarya</taxon>
        <taxon>Ascomycota</taxon>
        <taxon>Pezizomycotina</taxon>
        <taxon>Sordariomycetes</taxon>
        <taxon>Sordariomycetidae</taxon>
        <taxon>Sordariales</taxon>
        <taxon>Diplogelasinosporaceae</taxon>
        <taxon>Diplogelasinospora</taxon>
    </lineage>
</organism>